<proteinExistence type="predicted"/>
<dbReference type="InterPro" id="IPR004843">
    <property type="entry name" value="Calcineurin-like_PHP"/>
</dbReference>
<evidence type="ECO:0000259" key="5">
    <source>
        <dbReference type="Pfam" id="PF24394"/>
    </source>
</evidence>
<evidence type="ECO:0000259" key="3">
    <source>
        <dbReference type="Pfam" id="PF00149"/>
    </source>
</evidence>
<feature type="signal peptide" evidence="2">
    <location>
        <begin position="1"/>
        <end position="23"/>
    </location>
</feature>
<evidence type="ECO:0000259" key="4">
    <source>
        <dbReference type="Pfam" id="PF24384"/>
    </source>
</evidence>
<feature type="chain" id="PRO_5043707141" evidence="2">
    <location>
        <begin position="24"/>
        <end position="732"/>
    </location>
</feature>
<name>A0AAV1C5C2_OLDCO</name>
<organism evidence="6 7">
    <name type="scientific">Oldenlandia corymbosa var. corymbosa</name>
    <dbReference type="NCBI Taxonomy" id="529605"/>
    <lineage>
        <taxon>Eukaryota</taxon>
        <taxon>Viridiplantae</taxon>
        <taxon>Streptophyta</taxon>
        <taxon>Embryophyta</taxon>
        <taxon>Tracheophyta</taxon>
        <taxon>Spermatophyta</taxon>
        <taxon>Magnoliopsida</taxon>
        <taxon>eudicotyledons</taxon>
        <taxon>Gunneridae</taxon>
        <taxon>Pentapetalae</taxon>
        <taxon>asterids</taxon>
        <taxon>lamiids</taxon>
        <taxon>Gentianales</taxon>
        <taxon>Rubiaceae</taxon>
        <taxon>Rubioideae</taxon>
        <taxon>Spermacoceae</taxon>
        <taxon>Hedyotis-Oldenlandia complex</taxon>
        <taxon>Oldenlandia</taxon>
    </lineage>
</organism>
<keyword evidence="2" id="KW-0732">Signal</keyword>
<reference evidence="6" key="1">
    <citation type="submission" date="2023-03" db="EMBL/GenBank/DDBJ databases">
        <authorList>
            <person name="Julca I."/>
        </authorList>
    </citation>
    <scope>NUCLEOTIDE SEQUENCE</scope>
</reference>
<dbReference type="EMBL" id="OX459118">
    <property type="protein sequence ID" value="CAI9090824.1"/>
    <property type="molecule type" value="Genomic_DNA"/>
</dbReference>
<protein>
    <submittedName>
        <fullName evidence="6">OLC1v1025685C1</fullName>
    </submittedName>
</protein>
<feature type="transmembrane region" description="Helical" evidence="1">
    <location>
        <begin position="613"/>
        <end position="637"/>
    </location>
</feature>
<feature type="transmembrane region" description="Helical" evidence="1">
    <location>
        <begin position="545"/>
        <end position="572"/>
    </location>
</feature>
<dbReference type="Gene3D" id="3.60.21.10">
    <property type="match status" value="1"/>
</dbReference>
<evidence type="ECO:0000313" key="6">
    <source>
        <dbReference type="EMBL" id="CAI9090824.1"/>
    </source>
</evidence>
<feature type="transmembrane region" description="Helical" evidence="1">
    <location>
        <begin position="501"/>
        <end position="524"/>
    </location>
</feature>
<feature type="transmembrane region" description="Helical" evidence="1">
    <location>
        <begin position="676"/>
        <end position="693"/>
    </location>
</feature>
<dbReference type="AlphaFoldDB" id="A0AAV1C5C2"/>
<evidence type="ECO:0000256" key="2">
    <source>
        <dbReference type="SAM" id="SignalP"/>
    </source>
</evidence>
<keyword evidence="1" id="KW-0472">Membrane</keyword>
<dbReference type="Proteomes" id="UP001161247">
    <property type="component" value="Chromosome 1"/>
</dbReference>
<dbReference type="SUPFAM" id="SSF56300">
    <property type="entry name" value="Metallo-dependent phosphatases"/>
    <property type="match status" value="1"/>
</dbReference>
<dbReference type="PANTHER" id="PTHR14795:SF0">
    <property type="entry name" value="TRANSMEMBRANE PROTEIN 62"/>
    <property type="match status" value="1"/>
</dbReference>
<evidence type="ECO:0000313" key="7">
    <source>
        <dbReference type="Proteomes" id="UP001161247"/>
    </source>
</evidence>
<dbReference type="InterPro" id="IPR056229">
    <property type="entry name" value="Ig_TMM62"/>
</dbReference>
<feature type="domain" description="TMEM62 Ig-like" evidence="4">
    <location>
        <begin position="355"/>
        <end position="480"/>
    </location>
</feature>
<gene>
    <name evidence="6" type="ORF">OLC1_LOCUS2890</name>
</gene>
<feature type="transmembrane region" description="Helical" evidence="1">
    <location>
        <begin position="713"/>
        <end position="730"/>
    </location>
</feature>
<feature type="domain" description="TMEM62 C-terminal" evidence="5">
    <location>
        <begin position="503"/>
        <end position="712"/>
    </location>
</feature>
<dbReference type="Pfam" id="PF24394">
    <property type="entry name" value="TMEM62_C"/>
    <property type="match status" value="1"/>
</dbReference>
<dbReference type="InterPro" id="IPR056230">
    <property type="entry name" value="TMEM62_C"/>
</dbReference>
<dbReference type="Pfam" id="PF24384">
    <property type="entry name" value="Ig_TMM62"/>
    <property type="match status" value="1"/>
</dbReference>
<sequence length="732" mass="83820">MGIISIQILLLNLLFFIPSHCYASQNPIETHNSNNDVTEISKGELIEVQNGPEDVVWVVQFSDLHFSVHHPERAQDFKSIAGLTLSMINPSLVLITGDLTDGKSKDLLTMKQDREEWIEYQEVMEDVVKRSGLNKSIFYDLRGNHDNFGVPSSGSSSDFFSIHSLNGQLRRRGLVNSIVIQTGKRKLLFVGFDSTSYPGLRGPTNLFGHPTDQLLSQLSSALSEWDSESAEPIKKIAFGHFPLSFSAASPSGTTLEDVFIEHGLSAYLCGHLHTRFGKNLKRHHQSGHRQSYFNNLIQFDANRPSNLKGCSNQVESEQQFWEMEMGDWRKSRSMRILAIDRGHISFTDIDFKLGANKPIILPTFPLDSRFTETSYHMHKCKSMNPLFYETIRALVFSASPVMSVVAGIYDSRSGNLVLVWESSLEKVESTSSRGDLYSAPWNYVVFEDTSPERYWLQIEATDSIGRSTLSELRPFSVNGLPAKLSWRWKEFVVMGCQWSALYYPIFWSLYFVFFLIVLAPKVLLSFSVKRYTFKHYSSRKGIKNFLAWTFTELYNVPFAWGCLVCYLFYLILAPWFFGRVFTDDTIWGYMTYRGWVLGPNELGKLDFLGFPDVMVVVIPHLVLVILPASLAIMAFAAERGLRRDYLLSITGKKEDDNQSESHAMNSRLKFLLLKRWIRKVLLVITLAIWWKHFKNCRALVKAYEMNPFIHFPIYSLTIPLLMAYTVYITGRT</sequence>
<feature type="domain" description="Calcineurin-like phosphoesterase" evidence="3">
    <location>
        <begin position="58"/>
        <end position="274"/>
    </location>
</feature>
<keyword evidence="1" id="KW-0812">Transmembrane</keyword>
<dbReference type="GO" id="GO:0016787">
    <property type="term" value="F:hydrolase activity"/>
    <property type="evidence" value="ECO:0007669"/>
    <property type="project" value="InterPro"/>
</dbReference>
<evidence type="ECO:0000256" key="1">
    <source>
        <dbReference type="SAM" id="Phobius"/>
    </source>
</evidence>
<keyword evidence="1" id="KW-1133">Transmembrane helix</keyword>
<dbReference type="Pfam" id="PF00149">
    <property type="entry name" value="Metallophos"/>
    <property type="match status" value="1"/>
</dbReference>
<keyword evidence="7" id="KW-1185">Reference proteome</keyword>
<dbReference type="InterPro" id="IPR029052">
    <property type="entry name" value="Metallo-depent_PP-like"/>
</dbReference>
<accession>A0AAV1C5C2</accession>
<dbReference type="PANTHER" id="PTHR14795">
    <property type="entry name" value="HELICASE RELATED"/>
    <property type="match status" value="1"/>
</dbReference>